<protein>
    <submittedName>
        <fullName evidence="2">Uncharacterized protein</fullName>
    </submittedName>
</protein>
<feature type="compositionally biased region" description="Basic and acidic residues" evidence="1">
    <location>
        <begin position="27"/>
        <end position="46"/>
    </location>
</feature>
<name>A0A1Q3D433_CEPFO</name>
<feature type="compositionally biased region" description="Polar residues" evidence="1">
    <location>
        <begin position="168"/>
        <end position="191"/>
    </location>
</feature>
<dbReference type="EMBL" id="BDDD01004246">
    <property type="protein sequence ID" value="GAV87266.1"/>
    <property type="molecule type" value="Genomic_DNA"/>
</dbReference>
<dbReference type="OrthoDB" id="1938010at2759"/>
<dbReference type="InParanoid" id="A0A1Q3D433"/>
<organism evidence="2 3">
    <name type="scientific">Cephalotus follicularis</name>
    <name type="common">Albany pitcher plant</name>
    <dbReference type="NCBI Taxonomy" id="3775"/>
    <lineage>
        <taxon>Eukaryota</taxon>
        <taxon>Viridiplantae</taxon>
        <taxon>Streptophyta</taxon>
        <taxon>Embryophyta</taxon>
        <taxon>Tracheophyta</taxon>
        <taxon>Spermatophyta</taxon>
        <taxon>Magnoliopsida</taxon>
        <taxon>eudicotyledons</taxon>
        <taxon>Gunneridae</taxon>
        <taxon>Pentapetalae</taxon>
        <taxon>rosids</taxon>
        <taxon>fabids</taxon>
        <taxon>Oxalidales</taxon>
        <taxon>Cephalotaceae</taxon>
        <taxon>Cephalotus</taxon>
    </lineage>
</organism>
<comment type="caution">
    <text evidence="2">The sequence shown here is derived from an EMBL/GenBank/DDBJ whole genome shotgun (WGS) entry which is preliminary data.</text>
</comment>
<feature type="region of interest" description="Disordered" evidence="1">
    <location>
        <begin position="163"/>
        <end position="219"/>
    </location>
</feature>
<accession>A0A1Q3D433</accession>
<dbReference type="FunCoup" id="A0A1Q3D433">
    <property type="interactions" value="2"/>
</dbReference>
<evidence type="ECO:0000256" key="1">
    <source>
        <dbReference type="SAM" id="MobiDB-lite"/>
    </source>
</evidence>
<feature type="compositionally biased region" description="Polar residues" evidence="1">
    <location>
        <begin position="92"/>
        <end position="104"/>
    </location>
</feature>
<feature type="region of interest" description="Disordered" evidence="1">
    <location>
        <begin position="1"/>
        <end position="104"/>
    </location>
</feature>
<sequence>MIVGVDADGENRRRLPSWMLGVTAADQMRKSKNEDRISHHQEEEVASHAYHSKAKAASRQHEKESSTANSGLPSKCETKRKKRLSSREDVKLQNSIPETFTGNKKSNAVKRKVLESSPKRQKVKTASFKIAEEREISSHSYDDAELTVGDLLIIAEEYVKTDKDEALQPSNGESESERQLPTTDSSRNESGGSLVAPNRNQRTPALETTDSYNSPSISASEQTHFTSIMTGDPAQDMLDLFLGPLLKKSVVKEKGTEYTTKDMAFDFEIPKQSQNAIVGEEMVPHTKKKGSLKDKVAMLLD</sequence>
<dbReference type="PANTHER" id="PTHR36756">
    <property type="entry name" value="EXPRESSED PROTEIN"/>
    <property type="match status" value="1"/>
</dbReference>
<dbReference type="PANTHER" id="PTHR36756:SF1">
    <property type="entry name" value="EXPRESSED PROTEIN"/>
    <property type="match status" value="1"/>
</dbReference>
<gene>
    <name evidence="2" type="ORF">CFOL_v3_30692</name>
</gene>
<keyword evidence="3" id="KW-1185">Reference proteome</keyword>
<evidence type="ECO:0000313" key="2">
    <source>
        <dbReference type="EMBL" id="GAV87266.1"/>
    </source>
</evidence>
<feature type="compositionally biased region" description="Polar residues" evidence="1">
    <location>
        <begin position="198"/>
        <end position="219"/>
    </location>
</feature>
<dbReference type="Proteomes" id="UP000187406">
    <property type="component" value="Unassembled WGS sequence"/>
</dbReference>
<proteinExistence type="predicted"/>
<reference evidence="3" key="1">
    <citation type="submission" date="2016-04" db="EMBL/GenBank/DDBJ databases">
        <title>Cephalotus genome sequencing.</title>
        <authorList>
            <person name="Fukushima K."/>
            <person name="Hasebe M."/>
            <person name="Fang X."/>
        </authorList>
    </citation>
    <scope>NUCLEOTIDE SEQUENCE [LARGE SCALE GENOMIC DNA]</scope>
    <source>
        <strain evidence="3">cv. St1</strain>
    </source>
</reference>
<evidence type="ECO:0000313" key="3">
    <source>
        <dbReference type="Proteomes" id="UP000187406"/>
    </source>
</evidence>
<dbReference type="STRING" id="3775.A0A1Q3D433"/>
<dbReference type="AlphaFoldDB" id="A0A1Q3D433"/>